<protein>
    <submittedName>
        <fullName evidence="2">VOC family protein</fullName>
    </submittedName>
</protein>
<dbReference type="InterPro" id="IPR029068">
    <property type="entry name" value="Glyas_Bleomycin-R_OHBP_Dase"/>
</dbReference>
<dbReference type="PANTHER" id="PTHR36113:SF3">
    <property type="entry name" value="SLL5075 PROTEIN"/>
    <property type="match status" value="1"/>
</dbReference>
<evidence type="ECO:0000313" key="3">
    <source>
        <dbReference type="Proteomes" id="UP000776700"/>
    </source>
</evidence>
<organism evidence="2 3">
    <name type="scientific">Romboutsia timonensis</name>
    <dbReference type="NCBI Taxonomy" id="1776391"/>
    <lineage>
        <taxon>Bacteria</taxon>
        <taxon>Bacillati</taxon>
        <taxon>Bacillota</taxon>
        <taxon>Clostridia</taxon>
        <taxon>Peptostreptococcales</taxon>
        <taxon>Peptostreptococcaceae</taxon>
        <taxon>Romboutsia</taxon>
    </lineage>
</organism>
<dbReference type="CDD" id="cd06587">
    <property type="entry name" value="VOC"/>
    <property type="match status" value="1"/>
</dbReference>
<gene>
    <name evidence="2" type="ORF">K8V90_03465</name>
</gene>
<reference evidence="2" key="1">
    <citation type="journal article" date="2021" name="PeerJ">
        <title>Extensive microbial diversity within the chicken gut microbiome revealed by metagenomics and culture.</title>
        <authorList>
            <person name="Gilroy R."/>
            <person name="Ravi A."/>
            <person name="Getino M."/>
            <person name="Pursley I."/>
            <person name="Horton D.L."/>
            <person name="Alikhan N.F."/>
            <person name="Baker D."/>
            <person name="Gharbi K."/>
            <person name="Hall N."/>
            <person name="Watson M."/>
            <person name="Adriaenssens E.M."/>
            <person name="Foster-Nyarko E."/>
            <person name="Jarju S."/>
            <person name="Secka A."/>
            <person name="Antonio M."/>
            <person name="Oren A."/>
            <person name="Chaudhuri R.R."/>
            <person name="La Ragione R."/>
            <person name="Hildebrand F."/>
            <person name="Pallen M.J."/>
        </authorList>
    </citation>
    <scope>NUCLEOTIDE SEQUENCE</scope>
    <source>
        <strain evidence="2">1277</strain>
    </source>
</reference>
<dbReference type="Pfam" id="PF00903">
    <property type="entry name" value="Glyoxalase"/>
    <property type="match status" value="1"/>
</dbReference>
<dbReference type="InterPro" id="IPR037523">
    <property type="entry name" value="VOC_core"/>
</dbReference>
<evidence type="ECO:0000313" key="2">
    <source>
        <dbReference type="EMBL" id="HJG96144.1"/>
    </source>
</evidence>
<dbReference type="InterPro" id="IPR051332">
    <property type="entry name" value="Fosfomycin_Res_Enzymes"/>
</dbReference>
<dbReference type="PANTHER" id="PTHR36113">
    <property type="entry name" value="LYASE, PUTATIVE-RELATED-RELATED"/>
    <property type="match status" value="1"/>
</dbReference>
<dbReference type="Gene3D" id="3.10.180.10">
    <property type="entry name" value="2,3-Dihydroxybiphenyl 1,2-Dioxygenase, domain 1"/>
    <property type="match status" value="1"/>
</dbReference>
<dbReference type="AlphaFoldDB" id="A0A921SZ05"/>
<dbReference type="Proteomes" id="UP000776700">
    <property type="component" value="Unassembled WGS sequence"/>
</dbReference>
<dbReference type="SUPFAM" id="SSF54593">
    <property type="entry name" value="Glyoxalase/Bleomycin resistance protein/Dihydroxybiphenyl dioxygenase"/>
    <property type="match status" value="1"/>
</dbReference>
<evidence type="ECO:0000259" key="1">
    <source>
        <dbReference type="PROSITE" id="PS51819"/>
    </source>
</evidence>
<dbReference type="InterPro" id="IPR004360">
    <property type="entry name" value="Glyas_Fos-R_dOase_dom"/>
</dbReference>
<comment type="caution">
    <text evidence="2">The sequence shown here is derived from an EMBL/GenBank/DDBJ whole genome shotgun (WGS) entry which is preliminary data.</text>
</comment>
<name>A0A921SZ05_9FIRM</name>
<dbReference type="PROSITE" id="PS51819">
    <property type="entry name" value="VOC"/>
    <property type="match status" value="1"/>
</dbReference>
<dbReference type="EMBL" id="DYUB01000114">
    <property type="protein sequence ID" value="HJG96144.1"/>
    <property type="molecule type" value="Genomic_DNA"/>
</dbReference>
<reference evidence="2" key="2">
    <citation type="submission" date="2021-09" db="EMBL/GenBank/DDBJ databases">
        <authorList>
            <person name="Gilroy R."/>
        </authorList>
    </citation>
    <scope>NUCLEOTIDE SEQUENCE</scope>
    <source>
        <strain evidence="2">1277</strain>
    </source>
</reference>
<accession>A0A921SZ05</accession>
<proteinExistence type="predicted"/>
<sequence length="135" mass="15569">MKLNHINIAVKDVVTTKEFLEKYFGLKCIASAGNMFTALNDDDGLLFNLIKDENASYPDTFHIGFPQEDEESVDRIYETLKEDGFEVWEPALAHGSYTFYFKSPGEFTIEIYTQAEEKTKTVVHPYFDDFSNKDK</sequence>
<feature type="domain" description="VOC" evidence="1">
    <location>
        <begin position="2"/>
        <end position="114"/>
    </location>
</feature>